<name>A0A1Y3BP53_EURMA</name>
<feature type="domain" description="Diacylglycerol kinase iota-like" evidence="1">
    <location>
        <begin position="2"/>
        <end position="113"/>
    </location>
</feature>
<dbReference type="InterPro" id="IPR056383">
    <property type="entry name" value="DGKI-like_dom"/>
</dbReference>
<dbReference type="AlphaFoldDB" id="A0A1Y3BP53"/>
<evidence type="ECO:0000313" key="3">
    <source>
        <dbReference type="Proteomes" id="UP000194236"/>
    </source>
</evidence>
<evidence type="ECO:0000313" key="2">
    <source>
        <dbReference type="EMBL" id="OTF82759.1"/>
    </source>
</evidence>
<proteinExistence type="predicted"/>
<reference evidence="2 3" key="1">
    <citation type="submission" date="2017-03" db="EMBL/GenBank/DDBJ databases">
        <title>Genome Survey of Euroglyphus maynei.</title>
        <authorList>
            <person name="Arlian L.G."/>
            <person name="Morgan M.S."/>
            <person name="Rider S.D."/>
        </authorList>
    </citation>
    <scope>NUCLEOTIDE SEQUENCE [LARGE SCALE GENOMIC DNA]</scope>
    <source>
        <strain evidence="2">Arlian Lab</strain>
        <tissue evidence="2">Whole body</tissue>
    </source>
</reference>
<feature type="non-terminal residue" evidence="2">
    <location>
        <position position="129"/>
    </location>
</feature>
<sequence>MELSNVRIRINEMMKEKGLQRPSTDLSATAAVAAAVSSAIGQLPTCFENESTPPSTTGTTLVMPNSLSTVKFVSNDWCFVDSVTAERFFRIDRAQEELYYVVDICHEDLFILDPQFDEKDDIDLFTSEE</sequence>
<dbReference type="EMBL" id="MUJZ01006860">
    <property type="protein sequence ID" value="OTF82759.1"/>
    <property type="molecule type" value="Genomic_DNA"/>
</dbReference>
<accession>A0A1Y3BP53</accession>
<dbReference type="OrthoDB" id="6419817at2759"/>
<evidence type="ECO:0000259" key="1">
    <source>
        <dbReference type="Pfam" id="PF23578"/>
    </source>
</evidence>
<organism evidence="2 3">
    <name type="scientific">Euroglyphus maynei</name>
    <name type="common">Mayne's house dust mite</name>
    <dbReference type="NCBI Taxonomy" id="6958"/>
    <lineage>
        <taxon>Eukaryota</taxon>
        <taxon>Metazoa</taxon>
        <taxon>Ecdysozoa</taxon>
        <taxon>Arthropoda</taxon>
        <taxon>Chelicerata</taxon>
        <taxon>Arachnida</taxon>
        <taxon>Acari</taxon>
        <taxon>Acariformes</taxon>
        <taxon>Sarcoptiformes</taxon>
        <taxon>Astigmata</taxon>
        <taxon>Psoroptidia</taxon>
        <taxon>Analgoidea</taxon>
        <taxon>Pyroglyphidae</taxon>
        <taxon>Pyroglyphinae</taxon>
        <taxon>Euroglyphus</taxon>
    </lineage>
</organism>
<dbReference type="Pfam" id="PF23578">
    <property type="entry name" value="DGKI"/>
    <property type="match status" value="1"/>
</dbReference>
<protein>
    <recommendedName>
        <fullName evidence="1">Diacylglycerol kinase iota-like domain-containing protein</fullName>
    </recommendedName>
</protein>
<gene>
    <name evidence="2" type="ORF">BLA29_006549</name>
</gene>
<keyword evidence="3" id="KW-1185">Reference proteome</keyword>
<dbReference type="Proteomes" id="UP000194236">
    <property type="component" value="Unassembled WGS sequence"/>
</dbReference>
<comment type="caution">
    <text evidence="2">The sequence shown here is derived from an EMBL/GenBank/DDBJ whole genome shotgun (WGS) entry which is preliminary data.</text>
</comment>